<evidence type="ECO:0000313" key="2">
    <source>
        <dbReference type="Proteomes" id="UP000441586"/>
    </source>
</evidence>
<dbReference type="Gene3D" id="3.90.550.10">
    <property type="entry name" value="Spore Coat Polysaccharide Biosynthesis Protein SpsA, Chain A"/>
    <property type="match status" value="1"/>
</dbReference>
<comment type="caution">
    <text evidence="1">The sequence shown here is derived from an EMBL/GenBank/DDBJ whole genome shotgun (WGS) entry which is preliminary data.</text>
</comment>
<reference evidence="1 2" key="1">
    <citation type="submission" date="2019-12" db="EMBL/GenBank/DDBJ databases">
        <authorList>
            <person name="Zhang Y.-J."/>
        </authorList>
    </citation>
    <scope>NUCLEOTIDE SEQUENCE [LARGE SCALE GENOMIC DNA]</scope>
    <source>
        <strain evidence="1 2">H18S-6</strain>
    </source>
</reference>
<protein>
    <submittedName>
        <fullName evidence="1">DUF2064 domain-containing protein</fullName>
    </submittedName>
</protein>
<organism evidence="1 2">
    <name type="scientific">Parasedimentitalea maritima</name>
    <dbReference type="NCBI Taxonomy" id="2578117"/>
    <lineage>
        <taxon>Bacteria</taxon>
        <taxon>Pseudomonadati</taxon>
        <taxon>Pseudomonadota</taxon>
        <taxon>Alphaproteobacteria</taxon>
        <taxon>Rhodobacterales</taxon>
        <taxon>Paracoccaceae</taxon>
        <taxon>Parasedimentitalea</taxon>
    </lineage>
</organism>
<dbReference type="PANTHER" id="PTHR36529:SF1">
    <property type="entry name" value="GLYCOSYLTRANSFERASE"/>
    <property type="match status" value="1"/>
</dbReference>
<proteinExistence type="predicted"/>
<gene>
    <name evidence="1" type="ORF">GP644_00120</name>
</gene>
<dbReference type="Pfam" id="PF09837">
    <property type="entry name" value="DUF2064"/>
    <property type="match status" value="1"/>
</dbReference>
<dbReference type="AlphaFoldDB" id="A0A6A4RPF3"/>
<dbReference type="InterPro" id="IPR029044">
    <property type="entry name" value="Nucleotide-diphossugar_trans"/>
</dbReference>
<dbReference type="PANTHER" id="PTHR36529">
    <property type="entry name" value="SLL1095 PROTEIN"/>
    <property type="match status" value="1"/>
</dbReference>
<accession>A0A6A4RPF3</accession>
<dbReference type="Proteomes" id="UP000441586">
    <property type="component" value="Unassembled WGS sequence"/>
</dbReference>
<dbReference type="InterPro" id="IPR018641">
    <property type="entry name" value="Trfase_1_rSAM/seldom-assoc"/>
</dbReference>
<dbReference type="EMBL" id="WSFO01000001">
    <property type="protein sequence ID" value="KAE9632224.1"/>
    <property type="molecule type" value="Genomic_DNA"/>
</dbReference>
<name>A0A6A4RPF3_9RHOB</name>
<sequence>MPRTLVIMLKLPQAGRVKTRLGRDLGMVGAAWWFRHQSARLLRRLHDPRWRIVLAVAPDCAVHSPVWPTELPRLAQGRGDLGQRMARMLRSVNAGLPGGPTCLIGADIPGITQSHIARAFDSLGDHDAVFGPALDGGYWLVGMKYPRRQPPGLFADVRWSSEHALNDTLTTLPGYRIALIDRLRDVDTIEDLPQTTRHFSR</sequence>
<dbReference type="RefSeq" id="WP_158976107.1">
    <property type="nucleotide sequence ID" value="NZ_WSFO01000001.1"/>
</dbReference>
<dbReference type="SUPFAM" id="SSF53448">
    <property type="entry name" value="Nucleotide-diphospho-sugar transferases"/>
    <property type="match status" value="1"/>
</dbReference>
<dbReference type="NCBIfam" id="TIGR04282">
    <property type="entry name" value="glyco_like_cofC"/>
    <property type="match status" value="1"/>
</dbReference>
<evidence type="ECO:0000313" key="1">
    <source>
        <dbReference type="EMBL" id="KAE9632224.1"/>
    </source>
</evidence>